<dbReference type="AlphaFoldDB" id="A0A2Z7BD49"/>
<dbReference type="InterPro" id="IPR007149">
    <property type="entry name" value="Leo1"/>
</dbReference>
<proteinExistence type="predicted"/>
<dbReference type="Pfam" id="PF04004">
    <property type="entry name" value="Leo1"/>
    <property type="match status" value="1"/>
</dbReference>
<dbReference type="OrthoDB" id="913756at2759"/>
<protein>
    <submittedName>
        <fullName evidence="1">Uncharacterized protein</fullName>
    </submittedName>
</protein>
<dbReference type="PANTHER" id="PTHR23146:SF0">
    <property type="entry name" value="RNA POLYMERASE-ASSOCIATED PROTEIN LEO1"/>
    <property type="match status" value="1"/>
</dbReference>
<reference evidence="1 2" key="1">
    <citation type="journal article" date="2015" name="Proc. Natl. Acad. Sci. U.S.A.">
        <title>The resurrection genome of Boea hygrometrica: A blueprint for survival of dehydration.</title>
        <authorList>
            <person name="Xiao L."/>
            <person name="Yang G."/>
            <person name="Zhang L."/>
            <person name="Yang X."/>
            <person name="Zhao S."/>
            <person name="Ji Z."/>
            <person name="Zhou Q."/>
            <person name="Hu M."/>
            <person name="Wang Y."/>
            <person name="Chen M."/>
            <person name="Xu Y."/>
            <person name="Jin H."/>
            <person name="Xiao X."/>
            <person name="Hu G."/>
            <person name="Bao F."/>
            <person name="Hu Y."/>
            <person name="Wan P."/>
            <person name="Li L."/>
            <person name="Deng X."/>
            <person name="Kuang T."/>
            <person name="Xiang C."/>
            <person name="Zhu J.K."/>
            <person name="Oliver M.J."/>
            <person name="He Y."/>
        </authorList>
    </citation>
    <scope>NUCLEOTIDE SEQUENCE [LARGE SCALE GENOMIC DNA]</scope>
    <source>
        <strain evidence="2">cv. XS01</strain>
    </source>
</reference>
<organism evidence="1 2">
    <name type="scientific">Dorcoceras hygrometricum</name>
    <dbReference type="NCBI Taxonomy" id="472368"/>
    <lineage>
        <taxon>Eukaryota</taxon>
        <taxon>Viridiplantae</taxon>
        <taxon>Streptophyta</taxon>
        <taxon>Embryophyta</taxon>
        <taxon>Tracheophyta</taxon>
        <taxon>Spermatophyta</taxon>
        <taxon>Magnoliopsida</taxon>
        <taxon>eudicotyledons</taxon>
        <taxon>Gunneridae</taxon>
        <taxon>Pentapetalae</taxon>
        <taxon>asterids</taxon>
        <taxon>lamiids</taxon>
        <taxon>Lamiales</taxon>
        <taxon>Gesneriaceae</taxon>
        <taxon>Didymocarpoideae</taxon>
        <taxon>Trichosporeae</taxon>
        <taxon>Loxocarpinae</taxon>
        <taxon>Dorcoceras</taxon>
    </lineage>
</organism>
<dbReference type="PANTHER" id="PTHR23146">
    <property type="entry name" value="LEO1 PROTEIN"/>
    <property type="match status" value="1"/>
</dbReference>
<dbReference type="Proteomes" id="UP000250235">
    <property type="component" value="Unassembled WGS sequence"/>
</dbReference>
<keyword evidence="2" id="KW-1185">Reference proteome</keyword>
<dbReference type="GO" id="GO:0016593">
    <property type="term" value="C:Cdc73/Paf1 complex"/>
    <property type="evidence" value="ECO:0007669"/>
    <property type="project" value="InterPro"/>
</dbReference>
<dbReference type="GO" id="GO:0032968">
    <property type="term" value="P:positive regulation of transcription elongation by RNA polymerase II"/>
    <property type="evidence" value="ECO:0007669"/>
    <property type="project" value="TreeGrafter"/>
</dbReference>
<name>A0A2Z7BD49_9LAMI</name>
<evidence type="ECO:0000313" key="1">
    <source>
        <dbReference type="EMBL" id="KZV29999.1"/>
    </source>
</evidence>
<sequence>MASVGFSNLIAVDPMPFDPATYVGQEFYAEDASGVKRRIPLSNIIRWREVKNSDGTNYVECNACFVTWSDGSLQLLIGDKTFDVSEHSVQEIQSHLFLEHWKETYQAQGTISREMEVVPSASSSNYSYLPDHVDSRSKTAGPENLTEQTEMETKLHLSSSADAPPLGSFWLYESEIEPELGHLRHEEETCNHSYIEAELHDTLIHHHLSCGWPYLLLKFTAKFDFMTTSFSSFTMVWIMAKHLTAPKVQTTLSLKATR</sequence>
<accession>A0A2Z7BD49</accession>
<dbReference type="GO" id="GO:0006368">
    <property type="term" value="P:transcription elongation by RNA polymerase II"/>
    <property type="evidence" value="ECO:0007669"/>
    <property type="project" value="InterPro"/>
</dbReference>
<evidence type="ECO:0000313" key="2">
    <source>
        <dbReference type="Proteomes" id="UP000250235"/>
    </source>
</evidence>
<dbReference type="EMBL" id="KV008775">
    <property type="protein sequence ID" value="KZV29999.1"/>
    <property type="molecule type" value="Genomic_DNA"/>
</dbReference>
<gene>
    <name evidence="1" type="ORF">F511_24383</name>
</gene>
<dbReference type="GO" id="GO:1990269">
    <property type="term" value="F:RNA polymerase II C-terminal domain phosphoserine binding"/>
    <property type="evidence" value="ECO:0007669"/>
    <property type="project" value="TreeGrafter"/>
</dbReference>